<dbReference type="RefSeq" id="WP_064218380.1">
    <property type="nucleotide sequence ID" value="NZ_LVXZ01000039.1"/>
</dbReference>
<keyword evidence="3" id="KW-1185">Reference proteome</keyword>
<evidence type="ECO:0000256" key="1">
    <source>
        <dbReference type="SAM" id="Phobius"/>
    </source>
</evidence>
<accession>A0A179BNA7</accession>
<protein>
    <submittedName>
        <fullName evidence="2">Uncharacterized protein</fullName>
    </submittedName>
</protein>
<dbReference type="Proteomes" id="UP000078302">
    <property type="component" value="Unassembled WGS sequence"/>
</dbReference>
<comment type="caution">
    <text evidence="2">The sequence shown here is derived from an EMBL/GenBank/DDBJ whole genome shotgun (WGS) entry which is preliminary data.</text>
</comment>
<feature type="transmembrane region" description="Helical" evidence="1">
    <location>
        <begin position="58"/>
        <end position="81"/>
    </location>
</feature>
<dbReference type="AlphaFoldDB" id="A0A179BNA7"/>
<keyword evidence="1" id="KW-0812">Transmembrane</keyword>
<keyword evidence="1" id="KW-1133">Transmembrane helix</keyword>
<dbReference type="EMBL" id="LVXZ01000039">
    <property type="protein sequence ID" value="OAP92611.1"/>
    <property type="molecule type" value="Genomic_DNA"/>
</dbReference>
<proteinExistence type="predicted"/>
<evidence type="ECO:0000313" key="3">
    <source>
        <dbReference type="Proteomes" id="UP000078302"/>
    </source>
</evidence>
<gene>
    <name evidence="2" type="ORF">A4H96_03855</name>
</gene>
<evidence type="ECO:0000313" key="2">
    <source>
        <dbReference type="EMBL" id="OAP92611.1"/>
    </source>
</evidence>
<reference evidence="2 3" key="1">
    <citation type="submission" date="2016-04" db="EMBL/GenBank/DDBJ databases">
        <title>Acidithiobacillus ferrooxidans genome sequencing and assembly.</title>
        <authorList>
            <person name="Zhou Z."/>
        </authorList>
    </citation>
    <scope>NUCLEOTIDE SEQUENCE [LARGE SCALE GENOMIC DNA]</scope>
    <source>
        <strain evidence="2 3">BY0502</strain>
    </source>
</reference>
<name>A0A179BNA7_ACIFR</name>
<sequence>MFKKTLLDTVEVWRESFGPLIDTTLTALLFGVCLASGLETARWLNDDLFFHQAWYLSVLLPIVIGILVSFFLFKFSVFLIAKIQERRIERKNQGIEDGTIKSDGSR</sequence>
<organism evidence="2 3">
    <name type="scientific">Acidithiobacillus ferrooxidans</name>
    <name type="common">Thiobacillus ferrooxidans</name>
    <dbReference type="NCBI Taxonomy" id="920"/>
    <lineage>
        <taxon>Bacteria</taxon>
        <taxon>Pseudomonadati</taxon>
        <taxon>Pseudomonadota</taxon>
        <taxon>Acidithiobacillia</taxon>
        <taxon>Acidithiobacillales</taxon>
        <taxon>Acidithiobacillaceae</taxon>
        <taxon>Acidithiobacillus</taxon>
    </lineage>
</organism>
<keyword evidence="1" id="KW-0472">Membrane</keyword>
<feature type="transmembrane region" description="Helical" evidence="1">
    <location>
        <begin position="20"/>
        <end position="38"/>
    </location>
</feature>